<reference evidence="6 7" key="2">
    <citation type="journal article" date="2022" name="Mar. Drugs">
        <title>Bioassay-Guided Fractionation Leads to the Detection of Cholic Acid Generated by the Rare Thalassomonas sp.</title>
        <authorList>
            <person name="Pheiffer F."/>
            <person name="Schneider Y.K."/>
            <person name="Hansen E.H."/>
            <person name="Andersen J.H."/>
            <person name="Isaksson J."/>
            <person name="Busche T."/>
            <person name="R C."/>
            <person name="Kalinowski J."/>
            <person name="Zyl L.V."/>
            <person name="Trindade M."/>
        </authorList>
    </citation>
    <scope>NUCLEOTIDE SEQUENCE [LARGE SCALE GENOMIC DNA]</scope>
    <source>
        <strain evidence="6 7">A5K-106</strain>
    </source>
</reference>
<dbReference type="SMART" id="SM00091">
    <property type="entry name" value="PAS"/>
    <property type="match status" value="1"/>
</dbReference>
<dbReference type="EC" id="2.7.7.65" evidence="2"/>
<dbReference type="Gene3D" id="3.30.450.20">
    <property type="entry name" value="PAS domain"/>
    <property type="match status" value="1"/>
</dbReference>
<dbReference type="InterPro" id="IPR035965">
    <property type="entry name" value="PAS-like_dom_sf"/>
</dbReference>
<sequence length="316" mass="36386">MSMETFHSTINNQLNTGVLILDLDLNIVFWNRFLEVHANQRAAEVIGRSVFEVFKELPRRWFERKVTGVVQLNTPSFCSWEQRHHLFELPHTRPITTDSHFMAQNCTFLPLAPDGVIQHICILVEDATDVCHYQSMLQKTLADLEQANRIDGLTQVYNRKHWEECLSKEFDRARRYQHDLSLIMFDLDHFKKLNDIHGHLCGDMVLVEVAKTIRPLLRSCDFFGRYGGEEFAIILPETNITGAADVAERIRQAIRLNVMKYQGVEIRASVSVGVGEFEPRTRRYEDLIGNADAALYEAKSGGRNRTCLFKDSVVCL</sequence>
<evidence type="ECO:0000259" key="4">
    <source>
        <dbReference type="PROSITE" id="PS50112"/>
    </source>
</evidence>
<proteinExistence type="predicted"/>
<name>A0AAE9YT97_9GAMM</name>
<dbReference type="CDD" id="cd00130">
    <property type="entry name" value="PAS"/>
    <property type="match status" value="1"/>
</dbReference>
<accession>A0AAE9YT97</accession>
<dbReference type="GO" id="GO:0052621">
    <property type="term" value="F:diguanylate cyclase activity"/>
    <property type="evidence" value="ECO:0007669"/>
    <property type="project" value="UniProtKB-EC"/>
</dbReference>
<dbReference type="PROSITE" id="PS50112">
    <property type="entry name" value="PAS"/>
    <property type="match status" value="1"/>
</dbReference>
<dbReference type="SMART" id="SM00267">
    <property type="entry name" value="GGDEF"/>
    <property type="match status" value="1"/>
</dbReference>
<comment type="cofactor">
    <cofactor evidence="1">
        <name>Mg(2+)</name>
        <dbReference type="ChEBI" id="CHEBI:18420"/>
    </cofactor>
</comment>
<evidence type="ECO:0000256" key="1">
    <source>
        <dbReference type="ARBA" id="ARBA00001946"/>
    </source>
</evidence>
<dbReference type="CDD" id="cd01949">
    <property type="entry name" value="GGDEF"/>
    <property type="match status" value="1"/>
</dbReference>
<dbReference type="InterPro" id="IPR029787">
    <property type="entry name" value="Nucleotide_cyclase"/>
</dbReference>
<organism evidence="6 7">
    <name type="scientific">Thalassomonas actiniarum</name>
    <dbReference type="NCBI Taxonomy" id="485447"/>
    <lineage>
        <taxon>Bacteria</taxon>
        <taxon>Pseudomonadati</taxon>
        <taxon>Pseudomonadota</taxon>
        <taxon>Gammaproteobacteria</taxon>
        <taxon>Alteromonadales</taxon>
        <taxon>Colwelliaceae</taxon>
        <taxon>Thalassomonas</taxon>
    </lineage>
</organism>
<evidence type="ECO:0000259" key="5">
    <source>
        <dbReference type="PROSITE" id="PS50887"/>
    </source>
</evidence>
<dbReference type="InterPro" id="IPR043128">
    <property type="entry name" value="Rev_trsase/Diguanyl_cyclase"/>
</dbReference>
<gene>
    <name evidence="6" type="ORF">SG35_004250</name>
</gene>
<dbReference type="KEGG" id="tact:SG35_004250"/>
<feature type="domain" description="GGDEF" evidence="5">
    <location>
        <begin position="178"/>
        <end position="311"/>
    </location>
</feature>
<dbReference type="SUPFAM" id="SSF55073">
    <property type="entry name" value="Nucleotide cyclase"/>
    <property type="match status" value="1"/>
</dbReference>
<evidence type="ECO:0000313" key="7">
    <source>
        <dbReference type="Proteomes" id="UP000032568"/>
    </source>
</evidence>
<evidence type="ECO:0000256" key="2">
    <source>
        <dbReference type="ARBA" id="ARBA00012528"/>
    </source>
</evidence>
<dbReference type="NCBIfam" id="TIGR00254">
    <property type="entry name" value="GGDEF"/>
    <property type="match status" value="1"/>
</dbReference>
<keyword evidence="7" id="KW-1185">Reference proteome</keyword>
<dbReference type="Proteomes" id="UP000032568">
    <property type="component" value="Chromosome"/>
</dbReference>
<protein>
    <recommendedName>
        <fullName evidence="2">diguanylate cyclase</fullName>
        <ecNumber evidence="2">2.7.7.65</ecNumber>
    </recommendedName>
</protein>
<dbReference type="InterPro" id="IPR050469">
    <property type="entry name" value="Diguanylate_Cyclase"/>
</dbReference>
<dbReference type="AlphaFoldDB" id="A0AAE9YT97"/>
<feature type="domain" description="PAS" evidence="4">
    <location>
        <begin position="2"/>
        <end position="73"/>
    </location>
</feature>
<dbReference type="SUPFAM" id="SSF55785">
    <property type="entry name" value="PYP-like sensor domain (PAS domain)"/>
    <property type="match status" value="1"/>
</dbReference>
<evidence type="ECO:0000256" key="3">
    <source>
        <dbReference type="ARBA" id="ARBA00034247"/>
    </source>
</evidence>
<dbReference type="Gene3D" id="3.30.70.270">
    <property type="match status" value="1"/>
</dbReference>
<dbReference type="FunFam" id="3.30.70.270:FF:000001">
    <property type="entry name" value="Diguanylate cyclase domain protein"/>
    <property type="match status" value="1"/>
</dbReference>
<evidence type="ECO:0000313" key="6">
    <source>
        <dbReference type="EMBL" id="WDD99884.1"/>
    </source>
</evidence>
<dbReference type="InterPro" id="IPR000160">
    <property type="entry name" value="GGDEF_dom"/>
</dbReference>
<reference evidence="6 7" key="1">
    <citation type="journal article" date="2015" name="Genome Announc.">
        <title>Draft Genome Sequences of Marine Isolates of Thalassomonas viridans and Thalassomonas actiniarum.</title>
        <authorList>
            <person name="Olonade I."/>
            <person name="van Zyl L.J."/>
            <person name="Trindade M."/>
        </authorList>
    </citation>
    <scope>NUCLEOTIDE SEQUENCE [LARGE SCALE GENOMIC DNA]</scope>
    <source>
        <strain evidence="6 7">A5K-106</strain>
    </source>
</reference>
<dbReference type="PANTHER" id="PTHR45138">
    <property type="entry name" value="REGULATORY COMPONENTS OF SENSORY TRANSDUCTION SYSTEM"/>
    <property type="match status" value="1"/>
</dbReference>
<dbReference type="PROSITE" id="PS50887">
    <property type="entry name" value="GGDEF"/>
    <property type="match status" value="1"/>
</dbReference>
<dbReference type="RefSeq" id="WP_044831881.1">
    <property type="nucleotide sequence ID" value="NZ_CP059735.1"/>
</dbReference>
<dbReference type="PANTHER" id="PTHR45138:SF9">
    <property type="entry name" value="DIGUANYLATE CYCLASE DGCM-RELATED"/>
    <property type="match status" value="1"/>
</dbReference>
<dbReference type="InterPro" id="IPR013767">
    <property type="entry name" value="PAS_fold"/>
</dbReference>
<dbReference type="InterPro" id="IPR000014">
    <property type="entry name" value="PAS"/>
</dbReference>
<comment type="catalytic activity">
    <reaction evidence="3">
        <text>2 GTP = 3',3'-c-di-GMP + 2 diphosphate</text>
        <dbReference type="Rhea" id="RHEA:24898"/>
        <dbReference type="ChEBI" id="CHEBI:33019"/>
        <dbReference type="ChEBI" id="CHEBI:37565"/>
        <dbReference type="ChEBI" id="CHEBI:58805"/>
        <dbReference type="EC" id="2.7.7.65"/>
    </reaction>
</comment>
<dbReference type="Pfam" id="PF00990">
    <property type="entry name" value="GGDEF"/>
    <property type="match status" value="1"/>
</dbReference>
<dbReference type="GO" id="GO:0006355">
    <property type="term" value="P:regulation of DNA-templated transcription"/>
    <property type="evidence" value="ECO:0007669"/>
    <property type="project" value="InterPro"/>
</dbReference>
<dbReference type="Pfam" id="PF00989">
    <property type="entry name" value="PAS"/>
    <property type="match status" value="1"/>
</dbReference>
<dbReference type="EMBL" id="CP059735">
    <property type="protein sequence ID" value="WDD99884.1"/>
    <property type="molecule type" value="Genomic_DNA"/>
</dbReference>